<feature type="region of interest" description="Disordered" evidence="1">
    <location>
        <begin position="1"/>
        <end position="49"/>
    </location>
</feature>
<sequence>MRKPSFRQRRREYHDIRLRVDENEDEPNDAEAKKKSRGQADSKTPQVSRPANLRSAVGIILFGRLWILLHLCNYRDRRAHPSVGSYAASESASLYTIIHPAGPDLHILVARCHHISHLNPKEASFTTIWATPPYS</sequence>
<organism evidence="2 3">
    <name type="scientific">Sphaerobolus stellatus (strain SS14)</name>
    <dbReference type="NCBI Taxonomy" id="990650"/>
    <lineage>
        <taxon>Eukaryota</taxon>
        <taxon>Fungi</taxon>
        <taxon>Dikarya</taxon>
        <taxon>Basidiomycota</taxon>
        <taxon>Agaricomycotina</taxon>
        <taxon>Agaricomycetes</taxon>
        <taxon>Phallomycetidae</taxon>
        <taxon>Geastrales</taxon>
        <taxon>Sphaerobolaceae</taxon>
        <taxon>Sphaerobolus</taxon>
    </lineage>
</organism>
<keyword evidence="3" id="KW-1185">Reference proteome</keyword>
<evidence type="ECO:0000313" key="3">
    <source>
        <dbReference type="Proteomes" id="UP000054279"/>
    </source>
</evidence>
<evidence type="ECO:0000313" key="2">
    <source>
        <dbReference type="EMBL" id="KIJ33790.1"/>
    </source>
</evidence>
<gene>
    <name evidence="2" type="ORF">M422DRAFT_264253</name>
</gene>
<accession>A0A0C9V8M0</accession>
<protein>
    <submittedName>
        <fullName evidence="2">Uncharacterized protein</fullName>
    </submittedName>
</protein>
<dbReference type="EMBL" id="KN837208">
    <property type="protein sequence ID" value="KIJ33790.1"/>
    <property type="molecule type" value="Genomic_DNA"/>
</dbReference>
<name>A0A0C9V8M0_SPHS4</name>
<feature type="compositionally biased region" description="Basic residues" evidence="1">
    <location>
        <begin position="1"/>
        <end position="11"/>
    </location>
</feature>
<reference evidence="2 3" key="1">
    <citation type="submission" date="2014-06" db="EMBL/GenBank/DDBJ databases">
        <title>Evolutionary Origins and Diversification of the Mycorrhizal Mutualists.</title>
        <authorList>
            <consortium name="DOE Joint Genome Institute"/>
            <consortium name="Mycorrhizal Genomics Consortium"/>
            <person name="Kohler A."/>
            <person name="Kuo A."/>
            <person name="Nagy L.G."/>
            <person name="Floudas D."/>
            <person name="Copeland A."/>
            <person name="Barry K.W."/>
            <person name="Cichocki N."/>
            <person name="Veneault-Fourrey C."/>
            <person name="LaButti K."/>
            <person name="Lindquist E.A."/>
            <person name="Lipzen A."/>
            <person name="Lundell T."/>
            <person name="Morin E."/>
            <person name="Murat C."/>
            <person name="Riley R."/>
            <person name="Ohm R."/>
            <person name="Sun H."/>
            <person name="Tunlid A."/>
            <person name="Henrissat B."/>
            <person name="Grigoriev I.V."/>
            <person name="Hibbett D.S."/>
            <person name="Martin F."/>
        </authorList>
    </citation>
    <scope>NUCLEOTIDE SEQUENCE [LARGE SCALE GENOMIC DNA]</scope>
    <source>
        <strain evidence="2 3">SS14</strain>
    </source>
</reference>
<evidence type="ECO:0000256" key="1">
    <source>
        <dbReference type="SAM" id="MobiDB-lite"/>
    </source>
</evidence>
<feature type="compositionally biased region" description="Polar residues" evidence="1">
    <location>
        <begin position="39"/>
        <end position="49"/>
    </location>
</feature>
<dbReference type="AlphaFoldDB" id="A0A0C9V8M0"/>
<feature type="compositionally biased region" description="Basic and acidic residues" evidence="1">
    <location>
        <begin position="12"/>
        <end position="21"/>
    </location>
</feature>
<dbReference type="Proteomes" id="UP000054279">
    <property type="component" value="Unassembled WGS sequence"/>
</dbReference>
<proteinExistence type="predicted"/>
<dbReference type="HOGENOM" id="CLU_1887069_0_0_1"/>